<dbReference type="EMBL" id="KE343526">
    <property type="protein sequence ID" value="EXB32781.1"/>
    <property type="molecule type" value="Genomic_DNA"/>
</dbReference>
<name>W9QMF6_9ROSA</name>
<evidence type="ECO:0000313" key="2">
    <source>
        <dbReference type="EMBL" id="EXB32781.1"/>
    </source>
</evidence>
<sequence>MIEKLLKTSTSRNSFILALFVTNNLLAFKFNYFFLAFVLIYPMGDKSHKGCTTITESFTPVTETKLSLFSLLLSLSLSLLCCINITVGSPVRRRYNNGDHRSLHKEVVTSQIVAIDEPGSPHKVGSSRSGAILGSFVASMFHLFRPIFRRRVAVAEKTTRAIDKDDNGARTASE</sequence>
<keyword evidence="1" id="KW-0812">Transmembrane</keyword>
<protein>
    <recommendedName>
        <fullName evidence="4">Transmembrane protein</fullName>
    </recommendedName>
</protein>
<keyword evidence="1" id="KW-0472">Membrane</keyword>
<reference evidence="3" key="1">
    <citation type="submission" date="2013-01" db="EMBL/GenBank/DDBJ databases">
        <title>Draft Genome Sequence of a Mulberry Tree, Morus notabilis C.K. Schneid.</title>
        <authorList>
            <person name="He N."/>
            <person name="Zhao S."/>
        </authorList>
    </citation>
    <scope>NUCLEOTIDE SEQUENCE</scope>
</reference>
<keyword evidence="1" id="KW-1133">Transmembrane helix</keyword>
<feature type="transmembrane region" description="Helical" evidence="1">
    <location>
        <begin position="15"/>
        <end position="40"/>
    </location>
</feature>
<evidence type="ECO:0000313" key="3">
    <source>
        <dbReference type="Proteomes" id="UP000030645"/>
    </source>
</evidence>
<evidence type="ECO:0008006" key="4">
    <source>
        <dbReference type="Google" id="ProtNLM"/>
    </source>
</evidence>
<accession>W9QMF6</accession>
<feature type="transmembrane region" description="Helical" evidence="1">
    <location>
        <begin position="66"/>
        <end position="87"/>
    </location>
</feature>
<dbReference type="Proteomes" id="UP000030645">
    <property type="component" value="Unassembled WGS sequence"/>
</dbReference>
<dbReference type="AlphaFoldDB" id="W9QMF6"/>
<gene>
    <name evidence="2" type="ORF">L484_012511</name>
</gene>
<proteinExistence type="predicted"/>
<evidence type="ECO:0000256" key="1">
    <source>
        <dbReference type="SAM" id="Phobius"/>
    </source>
</evidence>
<keyword evidence="3" id="KW-1185">Reference proteome</keyword>
<organism evidence="2 3">
    <name type="scientific">Morus notabilis</name>
    <dbReference type="NCBI Taxonomy" id="981085"/>
    <lineage>
        <taxon>Eukaryota</taxon>
        <taxon>Viridiplantae</taxon>
        <taxon>Streptophyta</taxon>
        <taxon>Embryophyta</taxon>
        <taxon>Tracheophyta</taxon>
        <taxon>Spermatophyta</taxon>
        <taxon>Magnoliopsida</taxon>
        <taxon>eudicotyledons</taxon>
        <taxon>Gunneridae</taxon>
        <taxon>Pentapetalae</taxon>
        <taxon>rosids</taxon>
        <taxon>fabids</taxon>
        <taxon>Rosales</taxon>
        <taxon>Moraceae</taxon>
        <taxon>Moreae</taxon>
        <taxon>Morus</taxon>
    </lineage>
</organism>